<feature type="compositionally biased region" description="Low complexity" evidence="2">
    <location>
        <begin position="8"/>
        <end position="25"/>
    </location>
</feature>
<feature type="region of interest" description="Disordered" evidence="2">
    <location>
        <begin position="1"/>
        <end position="54"/>
    </location>
</feature>
<reference evidence="4 5" key="1">
    <citation type="submission" date="2024-10" db="EMBL/GenBank/DDBJ databases">
        <authorList>
            <person name="Kim D."/>
        </authorList>
    </citation>
    <scope>NUCLEOTIDE SEQUENCE [LARGE SCALE GENOMIC DNA]</scope>
    <source>
        <strain evidence="4">Taebaek</strain>
    </source>
</reference>
<name>A0ABD2JXM7_HETSC</name>
<dbReference type="InterPro" id="IPR039478">
    <property type="entry name" value="FAM184A/B_N"/>
</dbReference>
<feature type="compositionally biased region" description="Acidic residues" evidence="2">
    <location>
        <begin position="809"/>
        <end position="823"/>
    </location>
</feature>
<keyword evidence="1" id="KW-0175">Coiled coil</keyword>
<feature type="region of interest" description="Disordered" evidence="2">
    <location>
        <begin position="681"/>
        <end position="705"/>
    </location>
</feature>
<dbReference type="EMBL" id="JBICCN010000083">
    <property type="protein sequence ID" value="KAL3095329.1"/>
    <property type="molecule type" value="Genomic_DNA"/>
</dbReference>
<dbReference type="Proteomes" id="UP001620645">
    <property type="component" value="Unassembled WGS sequence"/>
</dbReference>
<accession>A0ABD2JXM7</accession>
<organism evidence="4 5">
    <name type="scientific">Heterodera schachtii</name>
    <name type="common">Sugarbeet cyst nematode worm</name>
    <name type="synonym">Tylenchus schachtii</name>
    <dbReference type="NCBI Taxonomy" id="97005"/>
    <lineage>
        <taxon>Eukaryota</taxon>
        <taxon>Metazoa</taxon>
        <taxon>Ecdysozoa</taxon>
        <taxon>Nematoda</taxon>
        <taxon>Chromadorea</taxon>
        <taxon>Rhabditida</taxon>
        <taxon>Tylenchina</taxon>
        <taxon>Tylenchomorpha</taxon>
        <taxon>Tylenchoidea</taxon>
        <taxon>Heteroderidae</taxon>
        <taxon>Heteroderinae</taxon>
        <taxon>Heterodera</taxon>
    </lineage>
</organism>
<protein>
    <recommendedName>
        <fullName evidence="3">Protein FAM184A/B N-terminal domain-containing protein</fullName>
    </recommendedName>
</protein>
<feature type="region of interest" description="Disordered" evidence="2">
    <location>
        <begin position="887"/>
        <end position="984"/>
    </location>
</feature>
<comment type="caution">
    <text evidence="4">The sequence shown here is derived from an EMBL/GenBank/DDBJ whole genome shotgun (WGS) entry which is preliminary data.</text>
</comment>
<evidence type="ECO:0000256" key="1">
    <source>
        <dbReference type="ARBA" id="ARBA00023054"/>
    </source>
</evidence>
<feature type="compositionally biased region" description="Basic and acidic residues" evidence="2">
    <location>
        <begin position="824"/>
        <end position="853"/>
    </location>
</feature>
<proteinExistence type="predicted"/>
<evidence type="ECO:0000313" key="4">
    <source>
        <dbReference type="EMBL" id="KAL3095329.1"/>
    </source>
</evidence>
<feature type="region of interest" description="Disordered" evidence="2">
    <location>
        <begin position="603"/>
        <end position="634"/>
    </location>
</feature>
<evidence type="ECO:0000256" key="2">
    <source>
        <dbReference type="SAM" id="MobiDB-lite"/>
    </source>
</evidence>
<feature type="compositionally biased region" description="Basic and acidic residues" evidence="2">
    <location>
        <begin position="887"/>
        <end position="907"/>
    </location>
</feature>
<feature type="compositionally biased region" description="Basic and acidic residues" evidence="2">
    <location>
        <begin position="603"/>
        <end position="616"/>
    </location>
</feature>
<dbReference type="PANTHER" id="PTHR18870:SF9">
    <property type="entry name" value="PROTEIN TAG-278-RELATED"/>
    <property type="match status" value="1"/>
</dbReference>
<dbReference type="Pfam" id="PF15665">
    <property type="entry name" value="FAM184"/>
    <property type="match status" value="1"/>
</dbReference>
<feature type="compositionally biased region" description="Low complexity" evidence="2">
    <location>
        <begin position="926"/>
        <end position="943"/>
    </location>
</feature>
<feature type="region of interest" description="Disordered" evidence="2">
    <location>
        <begin position="779"/>
        <end position="868"/>
    </location>
</feature>
<feature type="region of interest" description="Disordered" evidence="2">
    <location>
        <begin position="717"/>
        <end position="743"/>
    </location>
</feature>
<evidence type="ECO:0000313" key="5">
    <source>
        <dbReference type="Proteomes" id="UP001620645"/>
    </source>
</evidence>
<evidence type="ECO:0000259" key="3">
    <source>
        <dbReference type="Pfam" id="PF15665"/>
    </source>
</evidence>
<dbReference type="PANTHER" id="PTHR18870">
    <property type="entry name" value="PROTEIN TAG-278-RELATED"/>
    <property type="match status" value="1"/>
</dbReference>
<dbReference type="AlphaFoldDB" id="A0ABD2JXM7"/>
<sequence>MNRSSDRPGSSLQANPSSSSSPLPSIAFPRATVASSPQMRPNSPRSVRPSAHSPCPAICSWPAPPLNPRAELKPTAIAAPLTPAASAFSSALSAVPAQLSFSNSHLQLQTPNATQSPSFLSPHPSPIPPTLDGQNSPLLTMFRAASFNSAPPAGANSPIGNWGRETELRQKIQSLEEIVADYERQKLNVLGTFTDFRERVSERERQLEAEYSHKIIDLSEEVLGAKRHFEERMKSFQMLQEQFEREKEQALEKLRQDHQREIQALEQRFSQSQLLNLEKKYIMEIQKLEEERNGLRTERERLGEEFKGKLCRAESLFEMELTAAKMLYMRELQALREHEEALKDELAARQEEFHDRVVEMQFQSRQSKDEIVHCREEISQLEKALGQKAEEIQRLSKELAMARRKTEETIYQLDQVKSEAEEATRELSAQRERAKRLNGAEEARERLEETVRELRKELIGLRSKAELLEEERDGLKAQCESQAQLHDSQVTALEAMLQSVTSEKDGCEQRCKELVDRERADAEERELTLRREFSAKLGELEEQYNGLRQHVERDNTEHFVPENVKLWEEIESLRAGKSELEKELTQQNERTDGMAKLAEEIQKLEKSTMDEKRTTTAEEGEEEEGEKGGDEVPSVEVLLEKLEQLEKSVEGIVREKKRMENRLEQIGEEETVWMKRLTETERELEGQKEHNEKEEEKHRHERERMREQMEALKLELKEQSELETKLREEEKRAEQTETDMDRLIRDMEERHIMAMEEKINTLNREHERTVELMMQREREMEEKLEEMRKRKRDDGREEGTETAVGETQTTEEDWDWDGDDEMDREAPLRDTPKEKEELIRKLRQELDEANEAKRVKKPTVGKEGRSQSIASAGEHFAVCQNIFSESAKEEKKECRRPDQIRTFEPRKVSGQLSRMDSTMPRDVPLPAHCSAPSPSGAASSQRSLLSPGVAQQRRVSPVRQMSANGKNGKGNGGSAAERRPAWKF</sequence>
<gene>
    <name evidence="4" type="ORF">niasHS_007428</name>
</gene>
<keyword evidence="5" id="KW-1185">Reference proteome</keyword>
<feature type="compositionally biased region" description="Polar residues" evidence="2">
    <location>
        <begin position="33"/>
        <end position="45"/>
    </location>
</feature>
<feature type="domain" description="Protein FAM184A/B N-terminal" evidence="3">
    <location>
        <begin position="163"/>
        <end position="321"/>
    </location>
</feature>
<feature type="compositionally biased region" description="Basic and acidic residues" evidence="2">
    <location>
        <begin position="779"/>
        <end position="799"/>
    </location>
</feature>